<sequence>MAEIKSTLEMVLERAARMTASSTTQSDNEEFQKKGMRLAADFLNGKVTDLAAAPAENGQAEAAAIRQGMVDTLLRNITLPRDEQLKATSLLALKGVISLGGAQLAAICAELQQLLEQYGQHREQTIKQLDDAIRTQLGQQMARRGGEAPATASLNPALHPQYREELARIQGDLNNQYTQALDQRKELIRQTFATLH</sequence>
<dbReference type="RefSeq" id="WP_183350642.1">
    <property type="nucleotide sequence ID" value="NZ_JACHEO010000009.1"/>
</dbReference>
<proteinExistence type="predicted"/>
<dbReference type="EMBL" id="JACHEO010000009">
    <property type="protein sequence ID" value="MBB5348166.1"/>
    <property type="molecule type" value="Genomic_DNA"/>
</dbReference>
<gene>
    <name evidence="1" type="ORF">HNQ81_001897</name>
</gene>
<protein>
    <submittedName>
        <fullName evidence="1">Uncharacterized protein</fullName>
    </submittedName>
</protein>
<keyword evidence="2" id="KW-1185">Reference proteome</keyword>
<accession>A0A840UTK0</accession>
<dbReference type="Proteomes" id="UP000539642">
    <property type="component" value="Unassembled WGS sequence"/>
</dbReference>
<evidence type="ECO:0000313" key="2">
    <source>
        <dbReference type="Proteomes" id="UP000539642"/>
    </source>
</evidence>
<evidence type="ECO:0000313" key="1">
    <source>
        <dbReference type="EMBL" id="MBB5348166.1"/>
    </source>
</evidence>
<dbReference type="AlphaFoldDB" id="A0A840UTK0"/>
<reference evidence="1 2" key="1">
    <citation type="submission" date="2020-08" db="EMBL/GenBank/DDBJ databases">
        <title>Genomic Encyclopedia of Type Strains, Phase IV (KMG-IV): sequencing the most valuable type-strain genomes for metagenomic binning, comparative biology and taxonomic classification.</title>
        <authorList>
            <person name="Goeker M."/>
        </authorList>
    </citation>
    <scope>NUCLEOTIDE SEQUENCE [LARGE SCALE GENOMIC DNA]</scope>
    <source>
        <strain evidence="1 2">DSM 28570</strain>
    </source>
</reference>
<comment type="caution">
    <text evidence="1">The sequence shown here is derived from an EMBL/GenBank/DDBJ whole genome shotgun (WGS) entry which is preliminary data.</text>
</comment>
<name>A0A840UTK0_9BACT</name>
<organism evidence="1 2">
    <name type="scientific">Desulfoprunum benzoelyticum</name>
    <dbReference type="NCBI Taxonomy" id="1506996"/>
    <lineage>
        <taxon>Bacteria</taxon>
        <taxon>Pseudomonadati</taxon>
        <taxon>Thermodesulfobacteriota</taxon>
        <taxon>Desulfobulbia</taxon>
        <taxon>Desulfobulbales</taxon>
        <taxon>Desulfobulbaceae</taxon>
        <taxon>Desulfoprunum</taxon>
    </lineage>
</organism>